<evidence type="ECO:0000256" key="2">
    <source>
        <dbReference type="ARBA" id="ARBA00009292"/>
    </source>
</evidence>
<comment type="cofactor">
    <cofactor evidence="6">
        <name>Fe cation</name>
        <dbReference type="ChEBI" id="CHEBI:24875"/>
    </cofactor>
</comment>
<organism evidence="7">
    <name type="scientific">Candidatus Electrothrix aestuarii</name>
    <dbReference type="NCBI Taxonomy" id="3062594"/>
    <lineage>
        <taxon>Bacteria</taxon>
        <taxon>Pseudomonadati</taxon>
        <taxon>Thermodesulfobacteriota</taxon>
        <taxon>Desulfobulbia</taxon>
        <taxon>Desulfobulbales</taxon>
        <taxon>Desulfobulbaceae</taxon>
        <taxon>Candidatus Electrothrix</taxon>
    </lineage>
</organism>
<gene>
    <name evidence="7" type="ORF">Q3M24_02725</name>
</gene>
<dbReference type="GO" id="GO:0016151">
    <property type="term" value="F:nickel cation binding"/>
    <property type="evidence" value="ECO:0007669"/>
    <property type="project" value="InterPro"/>
</dbReference>
<feature type="binding site" evidence="6">
    <location>
        <position position="454"/>
    </location>
    <ligand>
        <name>Ni(2+)</name>
        <dbReference type="ChEBI" id="CHEBI:49786"/>
    </ligand>
</feature>
<dbReference type="PANTHER" id="PTHR43600">
    <property type="entry name" value="COENZYME F420 HYDROGENASE, SUBUNIT ALPHA"/>
    <property type="match status" value="1"/>
</dbReference>
<feature type="binding site" evidence="6">
    <location>
        <position position="408"/>
    </location>
    <ligand>
        <name>Mg(2+)</name>
        <dbReference type="ChEBI" id="CHEBI:18420"/>
    </ligand>
</feature>
<dbReference type="EMBL" id="CP159373">
    <property type="protein sequence ID" value="XCN73685.1"/>
    <property type="molecule type" value="Genomic_DNA"/>
</dbReference>
<keyword evidence="5" id="KW-0560">Oxidoreductase</keyword>
<evidence type="ECO:0000313" key="7">
    <source>
        <dbReference type="EMBL" id="XCN73685.1"/>
    </source>
</evidence>
<name>A0AAU8LVW5_9BACT</name>
<evidence type="ECO:0000256" key="6">
    <source>
        <dbReference type="PIRSR" id="PIRSR601501-1"/>
    </source>
</evidence>
<sequence length="488" mass="54904">MERITIDPITRLEGHGKIDIFLDDKGDVANSYFQIPELRGFERFCVGRPIEEMPLLTNRICGVCPEAHHMAAAKAADAAYQVTPPRTAKLLRELLYMAFYCTDHTTHFYALGGPDFIIGPDAPVAERNILGVIHKVGMEIGGKVIQMRKFGHKVVEMIGGRKVHPAVAIPGGVTKILSEGERKEIEEMGRWAIDFAQFSLQTFNDIVLANQTYLDLIVGDIYRDETYYMGMVDENNKVNFYDGKVRVVDPEGKEFCKYAPNEYMNHLAEHVEPWTYLKFPYLKNVGWKGFTDGKDSGVYMATPLSRLNAADGMATPLAQEQYEKMYETLGGKPVHQRLAIHWARLIELLYAAERWVELVTDPDITSSDVHCKPTEIPTEGVGIVEAPRGTLTHHYWTDERGILTQVNLIVGTTNNYAPIQMSTKKAAQHLIKGGKVNEGLLNMVEMAFRAYDPCFGCATHSLPGQMPLEVRLHDQRGELVDVIKQFLD</sequence>
<dbReference type="Pfam" id="PF00374">
    <property type="entry name" value="NiFeSe_Hases"/>
    <property type="match status" value="2"/>
</dbReference>
<feature type="binding site" evidence="6">
    <location>
        <position position="61"/>
    </location>
    <ligand>
        <name>Ni(2+)</name>
        <dbReference type="ChEBI" id="CHEBI:49786"/>
    </ligand>
</feature>
<dbReference type="PANTHER" id="PTHR43600:SF2">
    <property type="entry name" value="F420-NON-REDUCING HYDROGENASE VHU SUBUNIT A"/>
    <property type="match status" value="1"/>
</dbReference>
<reference evidence="7" key="1">
    <citation type="journal article" date="2024" name="Syst. Appl. Microbiol.">
        <title>First single-strain enrichments of Electrothrix cable bacteria, description of E. aestuarii sp. nov. and E. rattekaaiensis sp. nov., and proposal of a cable bacteria taxonomy following the rules of the SeqCode.</title>
        <authorList>
            <person name="Plum-Jensen L.E."/>
            <person name="Schramm A."/>
            <person name="Marshall I.P.G."/>
        </authorList>
    </citation>
    <scope>NUCLEOTIDE SEQUENCE</scope>
    <source>
        <strain evidence="7">Rat1</strain>
    </source>
</reference>
<feature type="binding site" evidence="6">
    <location>
        <position position="460"/>
    </location>
    <ligand>
        <name>Mg(2+)</name>
        <dbReference type="ChEBI" id="CHEBI:18420"/>
    </ligand>
</feature>
<dbReference type="InterPro" id="IPR029014">
    <property type="entry name" value="NiFe-Hase_large"/>
</dbReference>
<evidence type="ECO:0000256" key="5">
    <source>
        <dbReference type="ARBA" id="ARBA00023002"/>
    </source>
</evidence>
<dbReference type="GO" id="GO:0016491">
    <property type="term" value="F:oxidoreductase activity"/>
    <property type="evidence" value="ECO:0007669"/>
    <property type="project" value="UniProtKB-KW"/>
</dbReference>
<feature type="binding site" evidence="6">
    <location>
        <position position="64"/>
    </location>
    <ligand>
        <name>Fe cation</name>
        <dbReference type="ChEBI" id="CHEBI:24875"/>
    </ligand>
</feature>
<dbReference type="KEGG" id="eaj:Q3M24_02725"/>
<keyword evidence="6" id="KW-0460">Magnesium</keyword>
<dbReference type="AlphaFoldDB" id="A0AAU8LVW5"/>
<dbReference type="InterPro" id="IPR001501">
    <property type="entry name" value="Ni-dep_hyd_lsu"/>
</dbReference>
<keyword evidence="3 6" id="KW-0533">Nickel</keyword>
<evidence type="ECO:0000256" key="1">
    <source>
        <dbReference type="ARBA" id="ARBA00001967"/>
    </source>
</evidence>
<dbReference type="SUPFAM" id="SSF56762">
    <property type="entry name" value="HydB/Nqo4-like"/>
    <property type="match status" value="1"/>
</dbReference>
<comment type="cofactor">
    <cofactor evidence="1 6">
        <name>Ni(2+)</name>
        <dbReference type="ChEBI" id="CHEBI:49786"/>
    </cofactor>
</comment>
<feature type="binding site" evidence="6">
    <location>
        <position position="64"/>
    </location>
    <ligand>
        <name>Ni(2+)</name>
        <dbReference type="ChEBI" id="CHEBI:49786"/>
    </ligand>
</feature>
<keyword evidence="6" id="KW-0408">Iron</keyword>
<protein>
    <submittedName>
        <fullName evidence="7">Ni/Fe hydrogenase subunit alpha</fullName>
    </submittedName>
</protein>
<keyword evidence="4 6" id="KW-0479">Metal-binding</keyword>
<feature type="binding site" evidence="6">
    <location>
        <position position="457"/>
    </location>
    <ligand>
        <name>Fe cation</name>
        <dbReference type="ChEBI" id="CHEBI:24875"/>
    </ligand>
</feature>
<evidence type="ECO:0000256" key="4">
    <source>
        <dbReference type="ARBA" id="ARBA00022723"/>
    </source>
</evidence>
<accession>A0AAU8LVW5</accession>
<reference evidence="7" key="2">
    <citation type="submission" date="2024-06" db="EMBL/GenBank/DDBJ databases">
        <authorList>
            <person name="Plum-Jensen L.E."/>
            <person name="Schramm A."/>
            <person name="Marshall I.P.G."/>
        </authorList>
    </citation>
    <scope>NUCLEOTIDE SEQUENCE</scope>
    <source>
        <strain evidence="7">Rat1</strain>
    </source>
</reference>
<evidence type="ECO:0000256" key="3">
    <source>
        <dbReference type="ARBA" id="ARBA00022596"/>
    </source>
</evidence>
<comment type="similarity">
    <text evidence="2">Belongs to the [NiFe]/[NiFeSe] hydrogenase large subunit family.</text>
</comment>
<dbReference type="Gene3D" id="1.10.645.10">
    <property type="entry name" value="Cytochrome-c3 Hydrogenase, chain B"/>
    <property type="match status" value="1"/>
</dbReference>
<feature type="binding site" evidence="6">
    <location>
        <position position="42"/>
    </location>
    <ligand>
        <name>Mg(2+)</name>
        <dbReference type="ChEBI" id="CHEBI:18420"/>
    </ligand>
</feature>
<proteinExistence type="inferred from homology"/>